<dbReference type="InterPro" id="IPR000719">
    <property type="entry name" value="Prot_kinase_dom"/>
</dbReference>
<feature type="transmembrane region" description="Helical" evidence="15">
    <location>
        <begin position="422"/>
        <end position="446"/>
    </location>
</feature>
<dbReference type="PROSITE" id="PS50011">
    <property type="entry name" value="PROTEIN_KINASE_DOM"/>
    <property type="match status" value="1"/>
</dbReference>
<dbReference type="GO" id="GO:0007169">
    <property type="term" value="P:cell surface receptor protein tyrosine kinase signaling pathway"/>
    <property type="evidence" value="ECO:0007669"/>
    <property type="project" value="TreeGrafter"/>
</dbReference>
<keyword evidence="5 16" id="KW-0732">Signal</keyword>
<keyword evidence="12" id="KW-0829">Tyrosine-protein kinase</keyword>
<dbReference type="InterPro" id="IPR017441">
    <property type="entry name" value="Protein_kinase_ATP_BS"/>
</dbReference>
<dbReference type="GO" id="GO:0030182">
    <property type="term" value="P:neuron differentiation"/>
    <property type="evidence" value="ECO:0007669"/>
    <property type="project" value="UniProtKB-ARBA"/>
</dbReference>
<evidence type="ECO:0000256" key="7">
    <source>
        <dbReference type="ARBA" id="ARBA00022741"/>
    </source>
</evidence>
<comment type="caution">
    <text evidence="18">The sequence shown here is derived from an EMBL/GenBank/DDBJ whole genome shotgun (WGS) entry which is preliminary data.</text>
</comment>
<evidence type="ECO:0000256" key="16">
    <source>
        <dbReference type="SAM" id="SignalP"/>
    </source>
</evidence>
<dbReference type="GO" id="GO:0005886">
    <property type="term" value="C:plasma membrane"/>
    <property type="evidence" value="ECO:0007669"/>
    <property type="project" value="TreeGrafter"/>
</dbReference>
<dbReference type="OrthoDB" id="98077at2759"/>
<dbReference type="FunFam" id="1.10.510.10:FF:001512">
    <property type="entry name" value="Receptor tyrosine-protein kinase erbB-2"/>
    <property type="match status" value="1"/>
</dbReference>
<comment type="catalytic activity">
    <reaction evidence="13">
        <text>L-tyrosyl-[protein] + ATP = O-phospho-L-tyrosyl-[protein] + ADP + H(+)</text>
        <dbReference type="Rhea" id="RHEA:10596"/>
        <dbReference type="Rhea" id="RHEA-COMP:10136"/>
        <dbReference type="Rhea" id="RHEA-COMP:20101"/>
        <dbReference type="ChEBI" id="CHEBI:15378"/>
        <dbReference type="ChEBI" id="CHEBI:30616"/>
        <dbReference type="ChEBI" id="CHEBI:46858"/>
        <dbReference type="ChEBI" id="CHEBI:61978"/>
        <dbReference type="ChEBI" id="CHEBI:456216"/>
        <dbReference type="EC" id="2.7.10.1"/>
    </reaction>
</comment>
<dbReference type="SUPFAM" id="SSF56112">
    <property type="entry name" value="Protein kinase-like (PK-like)"/>
    <property type="match status" value="1"/>
</dbReference>
<protein>
    <recommendedName>
        <fullName evidence="17">Protein kinase domain-containing protein</fullName>
    </recommendedName>
</protein>
<dbReference type="GO" id="GO:0043235">
    <property type="term" value="C:receptor complex"/>
    <property type="evidence" value="ECO:0007669"/>
    <property type="project" value="TreeGrafter"/>
</dbReference>
<evidence type="ECO:0000256" key="9">
    <source>
        <dbReference type="ARBA" id="ARBA00022840"/>
    </source>
</evidence>
<dbReference type="InterPro" id="IPR050122">
    <property type="entry name" value="RTK"/>
</dbReference>
<dbReference type="GO" id="GO:0012505">
    <property type="term" value="C:endomembrane system"/>
    <property type="evidence" value="ECO:0007669"/>
    <property type="project" value="UniProtKB-SubCell"/>
</dbReference>
<dbReference type="EMBL" id="CAJNOC010003240">
    <property type="protein sequence ID" value="CAF0973988.1"/>
    <property type="molecule type" value="Genomic_DNA"/>
</dbReference>
<organism evidence="18 19">
    <name type="scientific">Brachionus calyciflorus</name>
    <dbReference type="NCBI Taxonomy" id="104777"/>
    <lineage>
        <taxon>Eukaryota</taxon>
        <taxon>Metazoa</taxon>
        <taxon>Spiralia</taxon>
        <taxon>Gnathifera</taxon>
        <taxon>Rotifera</taxon>
        <taxon>Eurotatoria</taxon>
        <taxon>Monogononta</taxon>
        <taxon>Pseudotrocha</taxon>
        <taxon>Ploima</taxon>
        <taxon>Brachionidae</taxon>
        <taxon>Brachionus</taxon>
    </lineage>
</organism>
<evidence type="ECO:0000256" key="6">
    <source>
        <dbReference type="ARBA" id="ARBA00022737"/>
    </source>
</evidence>
<dbReference type="PANTHER" id="PTHR24416:SF525">
    <property type="entry name" value="INSULIN-LIKE RECEPTOR"/>
    <property type="match status" value="1"/>
</dbReference>
<keyword evidence="8" id="KW-0418">Kinase</keyword>
<reference evidence="18" key="1">
    <citation type="submission" date="2021-02" db="EMBL/GenBank/DDBJ databases">
        <authorList>
            <person name="Nowell W R."/>
        </authorList>
    </citation>
    <scope>NUCLEOTIDE SEQUENCE</scope>
    <source>
        <strain evidence="18">Ploen Becks lab</strain>
    </source>
</reference>
<evidence type="ECO:0000256" key="13">
    <source>
        <dbReference type="ARBA" id="ARBA00051243"/>
    </source>
</evidence>
<keyword evidence="6" id="KW-0677">Repeat</keyword>
<comment type="subcellular location">
    <subcellularLocation>
        <location evidence="1">Endomembrane system</location>
    </subcellularLocation>
    <subcellularLocation>
        <location evidence="2">Membrane</location>
        <topology evidence="2">Single-pass type I membrane protein</topology>
    </subcellularLocation>
</comment>
<evidence type="ECO:0000256" key="14">
    <source>
        <dbReference type="PROSITE-ProRule" id="PRU10141"/>
    </source>
</evidence>
<evidence type="ECO:0000256" key="4">
    <source>
        <dbReference type="ARBA" id="ARBA00022692"/>
    </source>
</evidence>
<evidence type="ECO:0000256" key="8">
    <source>
        <dbReference type="ARBA" id="ARBA00022777"/>
    </source>
</evidence>
<dbReference type="GO" id="GO:0004714">
    <property type="term" value="F:transmembrane receptor protein tyrosine kinase activity"/>
    <property type="evidence" value="ECO:0007669"/>
    <property type="project" value="UniProtKB-EC"/>
</dbReference>
<keyword evidence="4 15" id="KW-0812">Transmembrane</keyword>
<keyword evidence="9 14" id="KW-0067">ATP-binding</keyword>
<keyword evidence="10 15" id="KW-1133">Transmembrane helix</keyword>
<proteinExistence type="predicted"/>
<feature type="domain" description="Protein kinase" evidence="17">
    <location>
        <begin position="496"/>
        <end position="772"/>
    </location>
</feature>
<evidence type="ECO:0000256" key="10">
    <source>
        <dbReference type="ARBA" id="ARBA00022989"/>
    </source>
</evidence>
<dbReference type="GO" id="GO:0048468">
    <property type="term" value="P:cell development"/>
    <property type="evidence" value="ECO:0007669"/>
    <property type="project" value="UniProtKB-ARBA"/>
</dbReference>
<dbReference type="InterPro" id="IPR020635">
    <property type="entry name" value="Tyr_kinase_cat_dom"/>
</dbReference>
<accession>A0A814EXS0</accession>
<evidence type="ECO:0000256" key="1">
    <source>
        <dbReference type="ARBA" id="ARBA00004308"/>
    </source>
</evidence>
<feature type="signal peptide" evidence="16">
    <location>
        <begin position="1"/>
        <end position="17"/>
    </location>
</feature>
<dbReference type="SMART" id="SM00219">
    <property type="entry name" value="TyrKc"/>
    <property type="match status" value="1"/>
</dbReference>
<evidence type="ECO:0000256" key="5">
    <source>
        <dbReference type="ARBA" id="ARBA00022729"/>
    </source>
</evidence>
<evidence type="ECO:0000256" key="15">
    <source>
        <dbReference type="SAM" id="Phobius"/>
    </source>
</evidence>
<dbReference type="InterPro" id="IPR001245">
    <property type="entry name" value="Ser-Thr/Tyr_kinase_cat_dom"/>
</dbReference>
<dbReference type="Gene3D" id="1.10.510.10">
    <property type="entry name" value="Transferase(Phosphotransferase) domain 1"/>
    <property type="match status" value="1"/>
</dbReference>
<dbReference type="AlphaFoldDB" id="A0A814EXS0"/>
<evidence type="ECO:0000256" key="2">
    <source>
        <dbReference type="ARBA" id="ARBA00004479"/>
    </source>
</evidence>
<keyword evidence="11 15" id="KW-0472">Membrane</keyword>
<gene>
    <name evidence="18" type="ORF">OXX778_LOCUS15069</name>
</gene>
<dbReference type="PROSITE" id="PS00107">
    <property type="entry name" value="PROTEIN_KINASE_ATP"/>
    <property type="match status" value="1"/>
</dbReference>
<evidence type="ECO:0000313" key="18">
    <source>
        <dbReference type="EMBL" id="CAF0973988.1"/>
    </source>
</evidence>
<keyword evidence="7 14" id="KW-0547">Nucleotide-binding</keyword>
<evidence type="ECO:0000313" key="19">
    <source>
        <dbReference type="Proteomes" id="UP000663879"/>
    </source>
</evidence>
<dbReference type="Pfam" id="PF07714">
    <property type="entry name" value="PK_Tyr_Ser-Thr"/>
    <property type="match status" value="1"/>
</dbReference>
<evidence type="ECO:0000256" key="12">
    <source>
        <dbReference type="ARBA" id="ARBA00023137"/>
    </source>
</evidence>
<evidence type="ECO:0000256" key="11">
    <source>
        <dbReference type="ARBA" id="ARBA00023136"/>
    </source>
</evidence>
<feature type="chain" id="PRO_5032798086" description="Protein kinase domain-containing protein" evidence="16">
    <location>
        <begin position="18"/>
        <end position="791"/>
    </location>
</feature>
<dbReference type="CDD" id="cd00192">
    <property type="entry name" value="PTKc"/>
    <property type="match status" value="1"/>
</dbReference>
<dbReference type="InterPro" id="IPR008266">
    <property type="entry name" value="Tyr_kinase_AS"/>
</dbReference>
<dbReference type="PANTHER" id="PTHR24416">
    <property type="entry name" value="TYROSINE-PROTEIN KINASE RECEPTOR"/>
    <property type="match status" value="1"/>
</dbReference>
<dbReference type="PROSITE" id="PS00109">
    <property type="entry name" value="PROTEIN_KINASE_TYR"/>
    <property type="match status" value="1"/>
</dbReference>
<keyword evidence="19" id="KW-1185">Reference proteome</keyword>
<dbReference type="Proteomes" id="UP000663879">
    <property type="component" value="Unassembled WGS sequence"/>
</dbReference>
<feature type="binding site" evidence="14">
    <location>
        <position position="528"/>
    </location>
    <ligand>
        <name>ATP</name>
        <dbReference type="ChEBI" id="CHEBI:30616"/>
    </ligand>
</feature>
<name>A0A814EXS0_9BILA</name>
<keyword evidence="3" id="KW-0808">Transferase</keyword>
<dbReference type="GO" id="GO:0050793">
    <property type="term" value="P:regulation of developmental process"/>
    <property type="evidence" value="ECO:0007669"/>
    <property type="project" value="UniProtKB-ARBA"/>
</dbReference>
<evidence type="ECO:0000256" key="3">
    <source>
        <dbReference type="ARBA" id="ARBA00022679"/>
    </source>
</evidence>
<sequence length="791" mass="92466">MVIKIIIICLTWHFFNSKLLNPDKEYVFKDAENCSIVCHFGLLKYEAFLFRANLENDFFKLENDPINKTFCINSKNLTVKKLLKIDFEQNELIFSPLETECMIKISFQITIINDNLHELTRPELYKETAIQNFSKVLNISENTTYLLNILAESVFIQTKKFCLCTYVIGYKFKTNSSNQLVNYDYLYDSDDDDDDEKNENPILTLTIIRDTNIFLNIYGVSIENKLSYLINLNGSNQSEIRKIDKFVYKSEPPNLSYIRYILTNLQENTSYNLRILDHKSDFITVSNLVSFRTRKKPHIKAENVNSSTIKLKINADCSTKVYDYDYNVYYTQFRITCMSFKIEIKQKDEKNFSETLETYKVKANLIKSDSKFYNDEFFLNNLNHSIDYIVRINVKYPDENVSSNEIHIKTFEDVLVKKLDHFWKIGILSAFLLAIIFCVLMVKLNVKFKKVYNKKIFKSSKNEMDINVLYDWDHFRNKKSFINKLDSLAKINEKSIVIMRKIGSGTFGEVFDGKLKSNKLTKTVAVKKLKTEINKSEQLDLLKEAIALNSFNHENIINFHGICCPKECLNKLEIKYIIMEFMNSGDLLSYLRSIRDQKESLELKRAFKMCLDIALGCCYLESLKFIHRDLAARNCLIHKENDILTVKLADFGLAREIYSSNNKKDYYKQINDVHKLLPIRWMSPESLCDGIYTNKSDVWSFGIVIWEIMTLGYIPYTGLNNLECIEYILNGGTIKIPPYCLREIQAMMNDCWKKSSKERPSFKNIVQQLKMLENNIGNLLGEIPKDEIDAV</sequence>
<dbReference type="PRINTS" id="PR00109">
    <property type="entry name" value="TYRKINASE"/>
</dbReference>
<evidence type="ECO:0000259" key="17">
    <source>
        <dbReference type="PROSITE" id="PS50011"/>
    </source>
</evidence>
<dbReference type="InterPro" id="IPR011009">
    <property type="entry name" value="Kinase-like_dom_sf"/>
</dbReference>
<dbReference type="GO" id="GO:0005524">
    <property type="term" value="F:ATP binding"/>
    <property type="evidence" value="ECO:0007669"/>
    <property type="project" value="UniProtKB-UniRule"/>
</dbReference>